<dbReference type="AlphaFoldDB" id="A0A2P2PIQ9"/>
<accession>A0A2P2PIQ9</accession>
<sequence length="22" mass="2269">MLLFGTLVSGVLNSSCLVCQIA</sequence>
<organism evidence="1">
    <name type="scientific">Rhizophora mucronata</name>
    <name type="common">Asiatic mangrove</name>
    <dbReference type="NCBI Taxonomy" id="61149"/>
    <lineage>
        <taxon>Eukaryota</taxon>
        <taxon>Viridiplantae</taxon>
        <taxon>Streptophyta</taxon>
        <taxon>Embryophyta</taxon>
        <taxon>Tracheophyta</taxon>
        <taxon>Spermatophyta</taxon>
        <taxon>Magnoliopsida</taxon>
        <taxon>eudicotyledons</taxon>
        <taxon>Gunneridae</taxon>
        <taxon>Pentapetalae</taxon>
        <taxon>rosids</taxon>
        <taxon>fabids</taxon>
        <taxon>Malpighiales</taxon>
        <taxon>Rhizophoraceae</taxon>
        <taxon>Rhizophora</taxon>
    </lineage>
</organism>
<protein>
    <submittedName>
        <fullName evidence="1">Uncharacterized protein</fullName>
    </submittedName>
</protein>
<proteinExistence type="predicted"/>
<evidence type="ECO:0000313" key="1">
    <source>
        <dbReference type="EMBL" id="MBX54603.1"/>
    </source>
</evidence>
<dbReference type="EMBL" id="GGEC01074119">
    <property type="protein sequence ID" value="MBX54603.1"/>
    <property type="molecule type" value="Transcribed_RNA"/>
</dbReference>
<reference evidence="1" key="1">
    <citation type="submission" date="2018-02" db="EMBL/GenBank/DDBJ databases">
        <title>Rhizophora mucronata_Transcriptome.</title>
        <authorList>
            <person name="Meera S.P."/>
            <person name="Sreeshan A."/>
            <person name="Augustine A."/>
        </authorList>
    </citation>
    <scope>NUCLEOTIDE SEQUENCE</scope>
    <source>
        <tissue evidence="1">Leaf</tissue>
    </source>
</reference>
<name>A0A2P2PIQ9_RHIMU</name>